<reference evidence="2 3" key="1">
    <citation type="submission" date="2018-08" db="EMBL/GenBank/DDBJ databases">
        <title>Actinomadura jelena sp. nov., a novel Actinomycete isolated from soil in Chad.</title>
        <authorList>
            <person name="Shi L."/>
        </authorList>
    </citation>
    <scope>NUCLEOTIDE SEQUENCE [LARGE SCALE GENOMIC DNA]</scope>
    <source>
        <strain evidence="2 3">NEAU-G17</strain>
    </source>
</reference>
<dbReference type="Proteomes" id="UP000261811">
    <property type="component" value="Unassembled WGS sequence"/>
</dbReference>
<dbReference type="AlphaFoldDB" id="A0A372JJT3"/>
<sequence length="197" mass="22243">MMTGAARQSRQDSITTAFVLSQFRGWHGQEDSNPRLRYVRLSRPGTSCENDAVGAAGAHMSRPDPGETGQLRAIIEASDWLTVVCLPPYAPNLNPVEGIWFLLRRSSQANTHFTSPDHLMRALRHGLRTIQYRPDPITACLTAERSSSRHFSGHYWPYNADGYMPLEDVARTVFSRHGVDMSGAKWDYFNRFESGRD</sequence>
<dbReference type="InterPro" id="IPR036397">
    <property type="entry name" value="RNaseH_sf"/>
</dbReference>
<accession>A0A372JJT3</accession>
<gene>
    <name evidence="2" type="ORF">DZF91_18190</name>
</gene>
<dbReference type="GO" id="GO:0003676">
    <property type="term" value="F:nucleic acid binding"/>
    <property type="evidence" value="ECO:0007669"/>
    <property type="project" value="InterPro"/>
</dbReference>
<dbReference type="Pfam" id="PF13358">
    <property type="entry name" value="DDE_3"/>
    <property type="match status" value="1"/>
</dbReference>
<keyword evidence="3" id="KW-1185">Reference proteome</keyword>
<dbReference type="EMBL" id="QURH01000299">
    <property type="protein sequence ID" value="RFU40210.1"/>
    <property type="molecule type" value="Genomic_DNA"/>
</dbReference>
<comment type="caution">
    <text evidence="2">The sequence shown here is derived from an EMBL/GenBank/DDBJ whole genome shotgun (WGS) entry which is preliminary data.</text>
</comment>
<proteinExistence type="predicted"/>
<dbReference type="Gene3D" id="3.30.420.10">
    <property type="entry name" value="Ribonuclease H-like superfamily/Ribonuclease H"/>
    <property type="match status" value="1"/>
</dbReference>
<dbReference type="InterPro" id="IPR038717">
    <property type="entry name" value="Tc1-like_DDE_dom"/>
</dbReference>
<feature type="domain" description="Tc1-like transposase DDE" evidence="1">
    <location>
        <begin position="70"/>
        <end position="117"/>
    </location>
</feature>
<evidence type="ECO:0000259" key="1">
    <source>
        <dbReference type="Pfam" id="PF13358"/>
    </source>
</evidence>
<organism evidence="2 3">
    <name type="scientific">Actinomadura logoneensis</name>
    <dbReference type="NCBI Taxonomy" id="2293572"/>
    <lineage>
        <taxon>Bacteria</taxon>
        <taxon>Bacillati</taxon>
        <taxon>Actinomycetota</taxon>
        <taxon>Actinomycetes</taxon>
        <taxon>Streptosporangiales</taxon>
        <taxon>Thermomonosporaceae</taxon>
        <taxon>Actinomadura</taxon>
    </lineage>
</organism>
<protein>
    <recommendedName>
        <fullName evidence="1">Tc1-like transposase DDE domain-containing protein</fullName>
    </recommendedName>
</protein>
<evidence type="ECO:0000313" key="2">
    <source>
        <dbReference type="EMBL" id="RFU40210.1"/>
    </source>
</evidence>
<evidence type="ECO:0000313" key="3">
    <source>
        <dbReference type="Proteomes" id="UP000261811"/>
    </source>
</evidence>
<name>A0A372JJT3_9ACTN</name>